<dbReference type="PROSITE" id="PS50829">
    <property type="entry name" value="GYF"/>
    <property type="match status" value="1"/>
</dbReference>
<dbReference type="PANTHER" id="PTHR46992">
    <property type="entry name" value="GYF DOMAIN-CONTAINING PROTEIN"/>
    <property type="match status" value="1"/>
</dbReference>
<feature type="compositionally biased region" description="Basic and acidic residues" evidence="2">
    <location>
        <begin position="16"/>
        <end position="42"/>
    </location>
</feature>
<feature type="compositionally biased region" description="Polar residues" evidence="2">
    <location>
        <begin position="1216"/>
        <end position="1234"/>
    </location>
</feature>
<evidence type="ECO:0000256" key="2">
    <source>
        <dbReference type="SAM" id="MobiDB-lite"/>
    </source>
</evidence>
<feature type="compositionally biased region" description="Basic and acidic residues" evidence="2">
    <location>
        <begin position="157"/>
        <end position="207"/>
    </location>
</feature>
<feature type="coiled-coil region" evidence="1">
    <location>
        <begin position="860"/>
        <end position="887"/>
    </location>
</feature>
<feature type="compositionally biased region" description="Basic and acidic residues" evidence="2">
    <location>
        <begin position="94"/>
        <end position="130"/>
    </location>
</feature>
<gene>
    <name evidence="4" type="ORF">O6P43_009718</name>
</gene>
<dbReference type="InterPro" id="IPR003169">
    <property type="entry name" value="GYF"/>
</dbReference>
<evidence type="ECO:0000256" key="1">
    <source>
        <dbReference type="SAM" id="Coils"/>
    </source>
</evidence>
<dbReference type="Gene3D" id="3.30.1490.40">
    <property type="match status" value="1"/>
</dbReference>
<dbReference type="Proteomes" id="UP001163823">
    <property type="component" value="Chromosome 4"/>
</dbReference>
<dbReference type="InterPro" id="IPR035445">
    <property type="entry name" value="GYF-like_dom_sf"/>
</dbReference>
<evidence type="ECO:0000259" key="3">
    <source>
        <dbReference type="PROSITE" id="PS50829"/>
    </source>
</evidence>
<reference evidence="4" key="1">
    <citation type="journal article" date="2023" name="Science">
        <title>Elucidation of the pathway for biosynthesis of saponin adjuvants from the soapbark tree.</title>
        <authorList>
            <person name="Reed J."/>
            <person name="Orme A."/>
            <person name="El-Demerdash A."/>
            <person name="Owen C."/>
            <person name="Martin L.B.B."/>
            <person name="Misra R.C."/>
            <person name="Kikuchi S."/>
            <person name="Rejzek M."/>
            <person name="Martin A.C."/>
            <person name="Harkess A."/>
            <person name="Leebens-Mack J."/>
            <person name="Louveau T."/>
            <person name="Stephenson M.J."/>
            <person name="Osbourn A."/>
        </authorList>
    </citation>
    <scope>NUCLEOTIDE SEQUENCE</scope>
    <source>
        <strain evidence="4">S10</strain>
    </source>
</reference>
<evidence type="ECO:0000313" key="5">
    <source>
        <dbReference type="Proteomes" id="UP001163823"/>
    </source>
</evidence>
<feature type="compositionally biased region" description="Polar residues" evidence="2">
    <location>
        <begin position="1354"/>
        <end position="1365"/>
    </location>
</feature>
<dbReference type="SUPFAM" id="SSF55277">
    <property type="entry name" value="GYF domain"/>
    <property type="match status" value="1"/>
</dbReference>
<feature type="region of interest" description="Disordered" evidence="2">
    <location>
        <begin position="1034"/>
        <end position="1055"/>
    </location>
</feature>
<feature type="region of interest" description="Disordered" evidence="2">
    <location>
        <begin position="1"/>
        <end position="42"/>
    </location>
</feature>
<protein>
    <submittedName>
        <fullName evidence="4">GYF domain protein</fullName>
    </submittedName>
</protein>
<proteinExistence type="predicted"/>
<sequence length="1569" mass="173840">MSDEKINLPDDLFSSKADDGQFPVKDECSGGHGEEKGTVGLFDDSKDQIASESIPLSPQWLYSKPVDARTMTTGVAADTRVPGSFSQGNATDTILKDSWRLDGSQDKKDWRRTAPEVDISRRWREEERETNLLGRRDRRKDDRRAEGISTSETRALSSDRWHDSRGSGHETRRDNKWSSRWGPEDKEKDSRTEKRNDVDKEDSHVDRQSSGGSNRASSERDPDSRDKWRPRHRMEGQAGVVATYRTAPGFGLDRGRTEGANVRFSPGRGRANVSGNLQIGRPPLACTNGPVILNSNRSILGKSSLGLDFYCYPRGKLLDIYRKIKIDQILDTMPDGVDRASTITQLGSLEPLAVVAPAAEEEDVLRDIWKGKITSSGVAGHSYRGRDGGANDTFKESGASKLHEEKMVQSIGVAVRDTGFLCSSFDEPEAFDILQGTDSALQRHANLGVAESVATSEIGNQLPSNSGSLFEYSSLQQIPGINQHQIKTNEKAHTSESVVSPEELSLCYLDPHGVIQGPFLGIDIILWFEQGFFGIDLPVRLSDAPEGLPFQELGIVMPHLMIKSGSASSNNLIAKSEQSDATECNLEVGAPSVGYNGAAAIDDHLWASSGFDATKSVIVQSQVPIQSYHSEIQLSDDEIKNFIAQNEVVLSGTSGIRNGNPLKGKVDIRSSHSNSIGNPSVANDDSSIHNHEVDKLHPFGLLMSELRDSSHLRRAQSSNMSSIMGDQRQFLDPFLERDTSIANRSSFGAIVDQPYRDTRADDYGTNGIFNHNVRVGSLDDHHLSHMDKKINNFDMVENLMSQKLLNEQLQLQNNLSPDFPAHLTASGFEQFPGSLLQKMNPNIQQFVQNSGSDFEHLLELQIQRQRHIELQQQHQHLQHQLKLQQQQHQQSQVQQVLLEQFLHHQMPDPNYGQSKLDPARDNLLDEVQLRKHLLHELQQNSYSLRNIDPSMEQILQANIGSNTVQGQQTDFLNLLSRAKHGSMLPSEQQFRFQQEQLQAQHLMALRQQLGLEEERHSGRPWPINDAGQLVRNSASHQLSQSAGFSASDIQRHQQMLSPHEEQLNYLGRNFAEWNQRGFYEPSSLAFERPASGTPGMNYNSANASAHSLDLHDRRHYMHSADHMGLFSHHLQVPDEFYAGQTDANNSGLSGNNGHVGDNWADTRMQLLSLEAEQQRKEIGATLGSAELNMFAPGGTQEENSKRALLDLLHHKLGLQPGQSSNSDNFHPVSSQSHEMSWRISEPSSLNHPFEPPPDQQVHLNNSLLERPLGANSSALMQDHLGLLMNEHYKDSMDERMPLRSKSGALMEEQSLLSATKDTLHTGYGNSRMTCKTALENDSIELEENKGERHEFKGTISTSKSASGISDLSEKAESTTNPMELPVIAHSRHSSLSSAGGDVGLYSCEMGLNNSLGEEVFSDRMPSTKGLNNAFHKRPPVSRVLSSPDVQSDPTSLANQKSIFFRGPSDGENSATTKVIDVQSSGKKDVRFRRTSSCSDGAVSETSFMDMLKKPVLPEVDTASVAVTESSDSGAQGRSGKKKGKKGRQIDPSLLGFKVSSNRIMMGEIQRLED</sequence>
<dbReference type="EMBL" id="JARAOO010000004">
    <property type="protein sequence ID" value="KAJ7971731.1"/>
    <property type="molecule type" value="Genomic_DNA"/>
</dbReference>
<accession>A0AAD7PYZ7</accession>
<keyword evidence="1" id="KW-0175">Coiled coil</keyword>
<feature type="region of interest" description="Disordered" evidence="2">
    <location>
        <begin position="1519"/>
        <end position="1547"/>
    </location>
</feature>
<feature type="region of interest" description="Disordered" evidence="2">
    <location>
        <begin position="79"/>
        <end position="237"/>
    </location>
</feature>
<dbReference type="KEGG" id="qsa:O6P43_009718"/>
<feature type="region of interest" description="Disordered" evidence="2">
    <location>
        <begin position="1344"/>
        <end position="1366"/>
    </location>
</feature>
<dbReference type="PANTHER" id="PTHR46992:SF1">
    <property type="entry name" value="GYF DOMAIN-CONTAINING PROTEIN"/>
    <property type="match status" value="1"/>
</dbReference>
<dbReference type="SMART" id="SM00444">
    <property type="entry name" value="GYF"/>
    <property type="match status" value="1"/>
</dbReference>
<organism evidence="4 5">
    <name type="scientific">Quillaja saponaria</name>
    <name type="common">Soap bark tree</name>
    <dbReference type="NCBI Taxonomy" id="32244"/>
    <lineage>
        <taxon>Eukaryota</taxon>
        <taxon>Viridiplantae</taxon>
        <taxon>Streptophyta</taxon>
        <taxon>Embryophyta</taxon>
        <taxon>Tracheophyta</taxon>
        <taxon>Spermatophyta</taxon>
        <taxon>Magnoliopsida</taxon>
        <taxon>eudicotyledons</taxon>
        <taxon>Gunneridae</taxon>
        <taxon>Pentapetalae</taxon>
        <taxon>rosids</taxon>
        <taxon>fabids</taxon>
        <taxon>Fabales</taxon>
        <taxon>Quillajaceae</taxon>
        <taxon>Quillaja</taxon>
    </lineage>
</organism>
<comment type="caution">
    <text evidence="4">The sequence shown here is derived from an EMBL/GenBank/DDBJ whole genome shotgun (WGS) entry which is preliminary data.</text>
</comment>
<name>A0AAD7PYZ7_QUISA</name>
<feature type="region of interest" description="Disordered" evidence="2">
    <location>
        <begin position="1427"/>
        <end position="1451"/>
    </location>
</feature>
<keyword evidence="5" id="KW-1185">Reference proteome</keyword>
<dbReference type="Pfam" id="PF02213">
    <property type="entry name" value="GYF"/>
    <property type="match status" value="1"/>
</dbReference>
<feature type="domain" description="GYF" evidence="3">
    <location>
        <begin position="503"/>
        <end position="554"/>
    </location>
</feature>
<feature type="compositionally biased region" description="Polar residues" evidence="2">
    <location>
        <begin position="1439"/>
        <end position="1451"/>
    </location>
</feature>
<feature type="region of interest" description="Disordered" evidence="2">
    <location>
        <begin position="1214"/>
        <end position="1234"/>
    </location>
</feature>
<evidence type="ECO:0000313" key="4">
    <source>
        <dbReference type="EMBL" id="KAJ7971731.1"/>
    </source>
</evidence>
<feature type="compositionally biased region" description="Basic and acidic residues" evidence="2">
    <location>
        <begin position="217"/>
        <end position="227"/>
    </location>
</feature>